<evidence type="ECO:0000313" key="3">
    <source>
        <dbReference type="EMBL" id="EED36641.1"/>
    </source>
</evidence>
<gene>
    <name evidence="3" type="ORF">NOR51B_2593</name>
</gene>
<dbReference type="InterPro" id="IPR037522">
    <property type="entry name" value="HD_GYP_dom"/>
</dbReference>
<evidence type="ECO:0000313" key="4">
    <source>
        <dbReference type="Proteomes" id="UP000004699"/>
    </source>
</evidence>
<dbReference type="RefSeq" id="WP_009021384.1">
    <property type="nucleotide sequence ID" value="NZ_DS999411.1"/>
</dbReference>
<dbReference type="Pfam" id="PF11871">
    <property type="entry name" value="DUF3391"/>
    <property type="match status" value="1"/>
</dbReference>
<proteinExistence type="predicted"/>
<dbReference type="HOGENOM" id="CLU_000445_92_1_6"/>
<feature type="domain" description="HD-GYP" evidence="2">
    <location>
        <begin position="144"/>
        <end position="339"/>
    </location>
</feature>
<organism evidence="3 4">
    <name type="scientific">Luminiphilus syltensis NOR5-1B</name>
    <dbReference type="NCBI Taxonomy" id="565045"/>
    <lineage>
        <taxon>Bacteria</taxon>
        <taxon>Pseudomonadati</taxon>
        <taxon>Pseudomonadota</taxon>
        <taxon>Gammaproteobacteria</taxon>
        <taxon>Cellvibrionales</taxon>
        <taxon>Halieaceae</taxon>
        <taxon>Luminiphilus</taxon>
    </lineage>
</organism>
<dbReference type="Proteomes" id="UP000004699">
    <property type="component" value="Unassembled WGS sequence"/>
</dbReference>
<feature type="region of interest" description="Disordered" evidence="1">
    <location>
        <begin position="63"/>
        <end position="84"/>
    </location>
</feature>
<evidence type="ECO:0000256" key="1">
    <source>
        <dbReference type="SAM" id="MobiDB-lite"/>
    </source>
</evidence>
<sequence>MLRLEKIGVDQLRIGMFVSELDRPWLGTPFLLQGFEITTEDEISQLRDLCSHVFIDITQPAKPYAKMPSSSPRRSNRRDKRTELLRGRAPTRYVDQKTLYNELPAAQEALQTLGETVRNLFQVRRADTTINVAEVKAAVEPMVNSIRRNPDACIWLSRLRQQDDYTYQHSVACSVWSVALGRQLSLPQEDLNSLALGGLLLDIGKLNLDPELFLRPDQLTPEEWVVMQTHVGLGIAALEGTGVNRDVLDMIQHHHERFDGSGYPSRLKGDEIPVFGRIAAVIDTFDAMTSQRVYARAISPSEAIHKLNKYRDTTLQAEIVDEFIQAIGVYPAGTIVELSSGEIAVVVAEGRVRRLRPTVTVLLDADKLPVDKPYVIDLRERLNDGHGKPLDIKTSLPSDAYGIDIADLTI</sequence>
<protein>
    <submittedName>
        <fullName evidence="3">HD-GYP domain protein</fullName>
    </submittedName>
</protein>
<dbReference type="PANTHER" id="PTHR43155:SF2">
    <property type="entry name" value="CYCLIC DI-GMP PHOSPHODIESTERASE PA4108"/>
    <property type="match status" value="1"/>
</dbReference>
<keyword evidence="4" id="KW-1185">Reference proteome</keyword>
<accession>B8KXF2</accession>
<evidence type="ECO:0000259" key="2">
    <source>
        <dbReference type="PROSITE" id="PS51832"/>
    </source>
</evidence>
<dbReference type="eggNOG" id="COG2206">
    <property type="taxonomic scope" value="Bacteria"/>
</dbReference>
<dbReference type="SUPFAM" id="SSF109604">
    <property type="entry name" value="HD-domain/PDEase-like"/>
    <property type="match status" value="1"/>
</dbReference>
<dbReference type="PROSITE" id="PS51832">
    <property type="entry name" value="HD_GYP"/>
    <property type="match status" value="1"/>
</dbReference>
<reference evidence="4" key="1">
    <citation type="journal article" date="2013" name="BMC Microbiol.">
        <title>Taxonomy and evolution of bacteriochlorophyll a-containing members of the OM60/NOR5 clade of marine gammaproteobacteria: description of Luminiphilus syltensis gen. nov., sp. nov., reclassification of Haliea rubra as Pseudohaliea rubra gen. nov., comb. nov., and emendation of Chromatocurvus halotolerans.</title>
        <authorList>
            <person name="Spring S."/>
            <person name="Riedel T."/>
            <person name="Sproer C."/>
            <person name="Yan S."/>
            <person name="Harder J."/>
            <person name="Fuchs B.M."/>
        </authorList>
    </citation>
    <scope>NUCLEOTIDE SEQUENCE [LARGE SCALE GENOMIC DNA]</scope>
    <source>
        <strain evidence="4">NOR51-B</strain>
    </source>
</reference>
<dbReference type="Gene3D" id="1.10.3210.10">
    <property type="entry name" value="Hypothetical protein af1432"/>
    <property type="match status" value="1"/>
</dbReference>
<dbReference type="InterPro" id="IPR003607">
    <property type="entry name" value="HD/PDEase_dom"/>
</dbReference>
<dbReference type="OrthoDB" id="9764808at2"/>
<dbReference type="Pfam" id="PF13487">
    <property type="entry name" value="HD_5"/>
    <property type="match status" value="1"/>
</dbReference>
<dbReference type="InterPro" id="IPR021812">
    <property type="entry name" value="DUF3391"/>
</dbReference>
<dbReference type="EMBL" id="DS999411">
    <property type="protein sequence ID" value="EED36641.1"/>
    <property type="molecule type" value="Genomic_DNA"/>
</dbReference>
<dbReference type="AlphaFoldDB" id="B8KXF2"/>
<dbReference type="PANTHER" id="PTHR43155">
    <property type="entry name" value="CYCLIC DI-GMP PHOSPHODIESTERASE PA4108-RELATED"/>
    <property type="match status" value="1"/>
</dbReference>
<dbReference type="GO" id="GO:0008081">
    <property type="term" value="F:phosphoric diester hydrolase activity"/>
    <property type="evidence" value="ECO:0007669"/>
    <property type="project" value="UniProtKB-ARBA"/>
</dbReference>
<dbReference type="STRING" id="565045.NOR51B_2593"/>
<dbReference type="CDD" id="cd00077">
    <property type="entry name" value="HDc"/>
    <property type="match status" value="1"/>
</dbReference>
<name>B8KXF2_9GAMM</name>